<dbReference type="InterPro" id="IPR017871">
    <property type="entry name" value="ABC_transporter-like_CS"/>
</dbReference>
<dbReference type="InterPro" id="IPR050166">
    <property type="entry name" value="ABC_transporter_ATP-bind"/>
</dbReference>
<evidence type="ECO:0000313" key="11">
    <source>
        <dbReference type="Proteomes" id="UP000239340"/>
    </source>
</evidence>
<dbReference type="GO" id="GO:0005524">
    <property type="term" value="F:ATP binding"/>
    <property type="evidence" value="ECO:0007669"/>
    <property type="project" value="UniProtKB-KW"/>
</dbReference>
<dbReference type="Pfam" id="PF00005">
    <property type="entry name" value="ABC_tran"/>
    <property type="match status" value="1"/>
</dbReference>
<evidence type="ECO:0000313" key="10">
    <source>
        <dbReference type="EMBL" id="AUX78564.1"/>
    </source>
</evidence>
<dbReference type="CDD" id="cd03293">
    <property type="entry name" value="ABC_NrtD_SsuB_transporters"/>
    <property type="match status" value="1"/>
</dbReference>
<evidence type="ECO:0000256" key="7">
    <source>
        <dbReference type="ARBA" id="ARBA00022967"/>
    </source>
</evidence>
<protein>
    <submittedName>
        <fullName evidence="10">Taurine ABC transporter ATP-binding protein TauB</fullName>
        <ecNumber evidence="10">3.6.3.36</ecNumber>
    </submittedName>
</protein>
<dbReference type="GO" id="GO:0016887">
    <property type="term" value="F:ATP hydrolysis activity"/>
    <property type="evidence" value="ECO:0007669"/>
    <property type="project" value="InterPro"/>
</dbReference>
<evidence type="ECO:0000256" key="2">
    <source>
        <dbReference type="ARBA" id="ARBA00022448"/>
    </source>
</evidence>
<dbReference type="Proteomes" id="UP000239340">
    <property type="component" value="Plasmid pSfreNXT3a"/>
</dbReference>
<feature type="domain" description="ABC transporter" evidence="9">
    <location>
        <begin position="4"/>
        <end position="234"/>
    </location>
</feature>
<keyword evidence="3" id="KW-1003">Cell membrane</keyword>
<dbReference type="SMART" id="SM00382">
    <property type="entry name" value="AAA"/>
    <property type="match status" value="1"/>
</dbReference>
<organism evidence="10 11">
    <name type="scientific">Rhizobium fredii</name>
    <name type="common">Sinorhizobium fredii</name>
    <dbReference type="NCBI Taxonomy" id="380"/>
    <lineage>
        <taxon>Bacteria</taxon>
        <taxon>Pseudomonadati</taxon>
        <taxon>Pseudomonadota</taxon>
        <taxon>Alphaproteobacteria</taxon>
        <taxon>Hyphomicrobiales</taxon>
        <taxon>Rhizobiaceae</taxon>
        <taxon>Sinorhizobium/Ensifer group</taxon>
        <taxon>Sinorhizobium</taxon>
    </lineage>
</organism>
<keyword evidence="5" id="KW-0547">Nucleotide-binding</keyword>
<evidence type="ECO:0000256" key="1">
    <source>
        <dbReference type="ARBA" id="ARBA00005417"/>
    </source>
</evidence>
<proteinExistence type="inferred from homology"/>
<dbReference type="PANTHER" id="PTHR42788">
    <property type="entry name" value="TAURINE IMPORT ATP-BINDING PROTEIN-RELATED"/>
    <property type="match status" value="1"/>
</dbReference>
<evidence type="ECO:0000256" key="8">
    <source>
        <dbReference type="ARBA" id="ARBA00023136"/>
    </source>
</evidence>
<sequence length="262" mass="28534">MLKVDHASVFFAARDGQTVHALDRVSFEIPESGFIVALGASGCGKSTLLNAIAGFLPLSDGAIILDGRPVRGPGADRGVVFQKDALLPWKTVIDNVALGLKFAGVSKGERRARAHELLRLVGLGEFAKALPYELSGGMRQRVGIARALATEPDILLMDEPFGALDSLTREQMQELLISIWHKAAKRIFFITHSIEEALFLGTQVLVMSPRPGRVVARFDLDFVRRFAETGDARSIKSSPEFAGLREEIRAILHSAEDFRSAA</sequence>
<accession>A0A2L0HAV5</accession>
<keyword evidence="2" id="KW-0813">Transport</keyword>
<name>A0A2L0HAV5_RHIFR</name>
<keyword evidence="4" id="KW-0997">Cell inner membrane</keyword>
<evidence type="ECO:0000256" key="4">
    <source>
        <dbReference type="ARBA" id="ARBA00022519"/>
    </source>
</evidence>
<dbReference type="PROSITE" id="PS50893">
    <property type="entry name" value="ABC_TRANSPORTER_2"/>
    <property type="match status" value="1"/>
</dbReference>
<dbReference type="RefSeq" id="WP_104840237.1">
    <property type="nucleotide sequence ID" value="NZ_CP024308.1"/>
</dbReference>
<gene>
    <name evidence="10" type="primary">tauB</name>
    <name evidence="10" type="ORF">NXT3_PA00275</name>
</gene>
<dbReference type="EC" id="3.6.3.36" evidence="10"/>
<geneLocation type="plasmid" evidence="11">
    <name>psfrenxt3a</name>
</geneLocation>
<dbReference type="SUPFAM" id="SSF52540">
    <property type="entry name" value="P-loop containing nucleoside triphosphate hydrolases"/>
    <property type="match status" value="1"/>
</dbReference>
<evidence type="ECO:0000256" key="6">
    <source>
        <dbReference type="ARBA" id="ARBA00022840"/>
    </source>
</evidence>
<evidence type="ECO:0000256" key="5">
    <source>
        <dbReference type="ARBA" id="ARBA00022741"/>
    </source>
</evidence>
<reference evidence="10 11" key="1">
    <citation type="submission" date="2017-10" db="EMBL/GenBank/DDBJ databases">
        <title>Analysis of the genome sequences of Rhizobium populations associated to common bean (phaseolus vulgaris).</title>
        <authorList>
            <person name="Bustos P."/>
            <person name="Santamaria R.I."/>
            <person name="Miranda-Sanchez F."/>
            <person name="Perez-Carrascal O."/>
            <person name="Juarez S."/>
            <person name="Lozano L."/>
            <person name="Martinez-Flores I."/>
            <person name="Vinuesa P."/>
            <person name="Martinez-Romero E."/>
            <person name="Cevallos M.A."/>
            <person name="Romero D."/>
            <person name="Davila G."/>
            <person name="Gonzalez V."/>
        </authorList>
    </citation>
    <scope>NUCLEOTIDE SEQUENCE [LARGE SCALE GENOMIC DNA]</scope>
    <source>
        <strain evidence="10 11">NXT3</strain>
        <plasmid evidence="11">Plasmid psfrenxt3a</plasmid>
    </source>
</reference>
<dbReference type="PANTHER" id="PTHR42788:SF18">
    <property type="entry name" value="TAURINE IMPORT ATP-BINDING PROTEIN TAUB"/>
    <property type="match status" value="1"/>
</dbReference>
<comment type="similarity">
    <text evidence="1">Belongs to the ABC transporter superfamily.</text>
</comment>
<keyword evidence="10" id="KW-0378">Hydrolase</keyword>
<keyword evidence="6 10" id="KW-0067">ATP-binding</keyword>
<keyword evidence="10" id="KW-0614">Plasmid</keyword>
<dbReference type="EMBL" id="CP024308">
    <property type="protein sequence ID" value="AUX78564.1"/>
    <property type="molecule type" value="Genomic_DNA"/>
</dbReference>
<keyword evidence="7" id="KW-1278">Translocase</keyword>
<evidence type="ECO:0000259" key="9">
    <source>
        <dbReference type="PROSITE" id="PS50893"/>
    </source>
</evidence>
<dbReference type="InterPro" id="IPR003593">
    <property type="entry name" value="AAA+_ATPase"/>
</dbReference>
<keyword evidence="8" id="KW-0472">Membrane</keyword>
<evidence type="ECO:0000256" key="3">
    <source>
        <dbReference type="ARBA" id="ARBA00022475"/>
    </source>
</evidence>
<dbReference type="InterPro" id="IPR003439">
    <property type="entry name" value="ABC_transporter-like_ATP-bd"/>
</dbReference>
<dbReference type="InterPro" id="IPR027417">
    <property type="entry name" value="P-loop_NTPase"/>
</dbReference>
<dbReference type="Gene3D" id="3.40.50.300">
    <property type="entry name" value="P-loop containing nucleotide triphosphate hydrolases"/>
    <property type="match status" value="1"/>
</dbReference>
<dbReference type="AlphaFoldDB" id="A0A2L0HAV5"/>
<dbReference type="PROSITE" id="PS00211">
    <property type="entry name" value="ABC_TRANSPORTER_1"/>
    <property type="match status" value="1"/>
</dbReference>